<comment type="similarity">
    <text evidence="2 6">Belongs to the class-I pyridoxal-phosphate-dependent aminotransferase family.</text>
</comment>
<evidence type="ECO:0000256" key="5">
    <source>
        <dbReference type="ARBA" id="ARBA00022898"/>
    </source>
</evidence>
<dbReference type="PROSITE" id="PS00105">
    <property type="entry name" value="AA_TRANSFER_CLASS_1"/>
    <property type="match status" value="1"/>
</dbReference>
<evidence type="ECO:0000259" key="7">
    <source>
        <dbReference type="Pfam" id="PF00155"/>
    </source>
</evidence>
<reference evidence="8 9" key="1">
    <citation type="submission" date="2018-03" db="EMBL/GenBank/DDBJ databases">
        <title>Genome sequence of Clostridium vincentii DSM 10228.</title>
        <authorList>
            <person name="Poehlein A."/>
            <person name="Daniel R."/>
        </authorList>
    </citation>
    <scope>NUCLEOTIDE SEQUENCE [LARGE SCALE GENOMIC DNA]</scope>
    <source>
        <strain evidence="8 9">DSM 10228</strain>
    </source>
</reference>
<dbReference type="InterPro" id="IPR004839">
    <property type="entry name" value="Aminotransferase_I/II_large"/>
</dbReference>
<protein>
    <recommendedName>
        <fullName evidence="6">Aminotransferase</fullName>
        <ecNumber evidence="6">2.6.1.-</ecNumber>
    </recommendedName>
</protein>
<dbReference type="GO" id="GO:0008483">
    <property type="term" value="F:transaminase activity"/>
    <property type="evidence" value="ECO:0007669"/>
    <property type="project" value="UniProtKB-KW"/>
</dbReference>
<dbReference type="Gene3D" id="3.40.640.10">
    <property type="entry name" value="Type I PLP-dependent aspartate aminotransferase-like (Major domain)"/>
    <property type="match status" value="1"/>
</dbReference>
<dbReference type="PANTHER" id="PTHR46383:SF1">
    <property type="entry name" value="ASPARTATE AMINOTRANSFERASE"/>
    <property type="match status" value="1"/>
</dbReference>
<dbReference type="OrthoDB" id="9802328at2"/>
<feature type="domain" description="Aminotransferase class I/classII large" evidence="7">
    <location>
        <begin position="31"/>
        <end position="389"/>
    </location>
</feature>
<dbReference type="CDD" id="cd00609">
    <property type="entry name" value="AAT_like"/>
    <property type="match status" value="1"/>
</dbReference>
<evidence type="ECO:0000313" key="8">
    <source>
        <dbReference type="EMBL" id="PRR82817.1"/>
    </source>
</evidence>
<keyword evidence="4 6" id="KW-0808">Transferase</keyword>
<name>A0A2T0BG56_9CLOT</name>
<keyword evidence="9" id="KW-1185">Reference proteome</keyword>
<keyword evidence="5" id="KW-0663">Pyridoxal phosphate</keyword>
<proteinExistence type="inferred from homology"/>
<dbReference type="GO" id="GO:0006520">
    <property type="term" value="P:amino acid metabolic process"/>
    <property type="evidence" value="ECO:0007669"/>
    <property type="project" value="InterPro"/>
</dbReference>
<organism evidence="8 9">
    <name type="scientific">Clostridium vincentii</name>
    <dbReference type="NCBI Taxonomy" id="52704"/>
    <lineage>
        <taxon>Bacteria</taxon>
        <taxon>Bacillati</taxon>
        <taxon>Bacillota</taxon>
        <taxon>Clostridia</taxon>
        <taxon>Eubacteriales</taxon>
        <taxon>Clostridiaceae</taxon>
        <taxon>Clostridium</taxon>
    </lineage>
</organism>
<dbReference type="PANTHER" id="PTHR46383">
    <property type="entry name" value="ASPARTATE AMINOTRANSFERASE"/>
    <property type="match status" value="1"/>
</dbReference>
<dbReference type="InterPro" id="IPR050596">
    <property type="entry name" value="AspAT/PAT-like"/>
</dbReference>
<dbReference type="AlphaFoldDB" id="A0A2T0BG56"/>
<evidence type="ECO:0000313" key="9">
    <source>
        <dbReference type="Proteomes" id="UP000239471"/>
    </source>
</evidence>
<dbReference type="InterPro" id="IPR015424">
    <property type="entry name" value="PyrdxlP-dep_Trfase"/>
</dbReference>
<dbReference type="InterPro" id="IPR004838">
    <property type="entry name" value="NHTrfase_class1_PyrdxlP-BS"/>
</dbReference>
<evidence type="ECO:0000256" key="4">
    <source>
        <dbReference type="ARBA" id="ARBA00022679"/>
    </source>
</evidence>
<sequence length="398" mass="44362">MDYSRKAERITPSITLAITTKAKELIEKGNDVVSFGVGEPDFNTPKHIIDAAVKAMEEGKTKYTPTPGIIELRKAVCDKLKKDNELIYSPNQIVVSTGAKQSLANAFMAILNPGDEVLVAEAYWVSYPELIRLADGIPVIVKTKAEDNYKFTLESLNKFISNKTKAIIINSPNNPTGTIYSKEELKIIAKFAKEKELIIISDEIYEKLIYDGEEHISIASLSEDSYNRTIVINGLSKAYAMTGWRIGYAAANMDIIKLISSIQSHMTSNANSIAQYAAVAALNGSDRELNKMVVEFQNRRDYMLDRISKIEGLSCIKPSGAFYVMINIENFLNTKFNNKEINNSVDFSQVLLEEEMVAVVPGAGFGIDMYVRLSYATSMEQIKAGLDRIESFLNKIRK</sequence>
<accession>A0A2T0BG56</accession>
<gene>
    <name evidence="8" type="ORF">CLVI_14540</name>
</gene>
<dbReference type="SUPFAM" id="SSF53383">
    <property type="entry name" value="PLP-dependent transferases"/>
    <property type="match status" value="1"/>
</dbReference>
<evidence type="ECO:0000256" key="6">
    <source>
        <dbReference type="RuleBase" id="RU000481"/>
    </source>
</evidence>
<dbReference type="EC" id="2.6.1.-" evidence="6"/>
<evidence type="ECO:0000256" key="2">
    <source>
        <dbReference type="ARBA" id="ARBA00007441"/>
    </source>
</evidence>
<dbReference type="InterPro" id="IPR015421">
    <property type="entry name" value="PyrdxlP-dep_Trfase_major"/>
</dbReference>
<dbReference type="GO" id="GO:0030170">
    <property type="term" value="F:pyridoxal phosphate binding"/>
    <property type="evidence" value="ECO:0007669"/>
    <property type="project" value="InterPro"/>
</dbReference>
<dbReference type="Gene3D" id="3.90.1150.10">
    <property type="entry name" value="Aspartate Aminotransferase, domain 1"/>
    <property type="match status" value="1"/>
</dbReference>
<comment type="caution">
    <text evidence="8">The sequence shown here is derived from an EMBL/GenBank/DDBJ whole genome shotgun (WGS) entry which is preliminary data.</text>
</comment>
<dbReference type="RefSeq" id="WP_106059446.1">
    <property type="nucleotide sequence ID" value="NZ_PVXQ01000012.1"/>
</dbReference>
<dbReference type="FunFam" id="3.40.640.10:FF:000033">
    <property type="entry name" value="Aspartate aminotransferase"/>
    <property type="match status" value="1"/>
</dbReference>
<evidence type="ECO:0000256" key="1">
    <source>
        <dbReference type="ARBA" id="ARBA00001933"/>
    </source>
</evidence>
<dbReference type="PRINTS" id="PR00753">
    <property type="entry name" value="ACCSYNTHASE"/>
</dbReference>
<evidence type="ECO:0000256" key="3">
    <source>
        <dbReference type="ARBA" id="ARBA00022576"/>
    </source>
</evidence>
<comment type="cofactor">
    <cofactor evidence="1 6">
        <name>pyridoxal 5'-phosphate</name>
        <dbReference type="ChEBI" id="CHEBI:597326"/>
    </cofactor>
</comment>
<dbReference type="Pfam" id="PF00155">
    <property type="entry name" value="Aminotran_1_2"/>
    <property type="match status" value="1"/>
</dbReference>
<dbReference type="Proteomes" id="UP000239471">
    <property type="component" value="Unassembled WGS sequence"/>
</dbReference>
<dbReference type="EMBL" id="PVXQ01000012">
    <property type="protein sequence ID" value="PRR82817.1"/>
    <property type="molecule type" value="Genomic_DNA"/>
</dbReference>
<keyword evidence="3 6" id="KW-0032">Aminotransferase</keyword>
<dbReference type="InterPro" id="IPR015422">
    <property type="entry name" value="PyrdxlP-dep_Trfase_small"/>
</dbReference>